<accession>A0ABT1YG03</accession>
<reference evidence="1 2" key="1">
    <citation type="submission" date="2022-08" db="EMBL/GenBank/DDBJ databases">
        <title>Paenibacillus endoradicis sp. nov., Paenibacillus radicibacter sp. nov and Paenibacillus pararadicis sp. nov., three cold-adapted plant growth-promoting bacteria isolated from root of Larix gmelinii in Great Khingan.</title>
        <authorList>
            <person name="Xue H."/>
        </authorList>
    </citation>
    <scope>NUCLEOTIDE SEQUENCE [LARGE SCALE GENOMIC DNA]</scope>
    <source>
        <strain evidence="1 2">N5-1-1-5</strain>
    </source>
</reference>
<comment type="caution">
    <text evidence="1">The sequence shown here is derived from an EMBL/GenBank/DDBJ whole genome shotgun (WGS) entry which is preliminary data.</text>
</comment>
<name>A0ABT1YG03_9BACL</name>
<gene>
    <name evidence="1" type="ORF">NV381_06680</name>
</gene>
<evidence type="ECO:0000313" key="1">
    <source>
        <dbReference type="EMBL" id="MCR8630885.1"/>
    </source>
</evidence>
<sequence length="100" mass="11859">MGFDIVMYGRLSERLGVIEISYSLHEAIYLKTSEWESYQFLRELKDYYKTDVTFDRSGINGFLFDLEQMKPLIHQRREELDILISSLSDLYVEQIHVASD</sequence>
<dbReference type="Proteomes" id="UP001300012">
    <property type="component" value="Unassembled WGS sequence"/>
</dbReference>
<evidence type="ECO:0000313" key="2">
    <source>
        <dbReference type="Proteomes" id="UP001300012"/>
    </source>
</evidence>
<proteinExistence type="predicted"/>
<dbReference type="EMBL" id="JANQBD010000003">
    <property type="protein sequence ID" value="MCR8630885.1"/>
    <property type="molecule type" value="Genomic_DNA"/>
</dbReference>
<dbReference type="RefSeq" id="WP_258212482.1">
    <property type="nucleotide sequence ID" value="NZ_JANQBD010000003.1"/>
</dbReference>
<organism evidence="1 2">
    <name type="scientific">Paenibacillus radicis</name>
    <name type="common">ex Xue et al. 2023</name>
    <dbReference type="NCBI Taxonomy" id="2972489"/>
    <lineage>
        <taxon>Bacteria</taxon>
        <taxon>Bacillati</taxon>
        <taxon>Bacillota</taxon>
        <taxon>Bacilli</taxon>
        <taxon>Bacillales</taxon>
        <taxon>Paenibacillaceae</taxon>
        <taxon>Paenibacillus</taxon>
    </lineage>
</organism>
<protein>
    <submittedName>
        <fullName evidence="1">Uncharacterized protein</fullName>
    </submittedName>
</protein>
<keyword evidence="2" id="KW-1185">Reference proteome</keyword>